<sequence length="165" mass="18404">MSAGQATFGHYVVEDESLRNAVALVERFETFHALPHESKDGVVIGFLRRLGRRGITLGEARMMLRADLTGHLGSLRSLIFQQDADRLGAPRVAVLLHLAQVMGVERVVGWRDLWDDLRRGDFEAAANHLLLSEWPSLIGDTLNERMRAVALQQILRTGEMPGKVP</sequence>
<evidence type="ECO:0000256" key="2">
    <source>
        <dbReference type="ARBA" id="ARBA00022638"/>
    </source>
</evidence>
<dbReference type="InterPro" id="IPR023346">
    <property type="entry name" value="Lysozyme-like_dom_sf"/>
</dbReference>
<gene>
    <name evidence="3" type="ORF">LTT95_08865</name>
</gene>
<proteinExistence type="predicted"/>
<evidence type="ECO:0000313" key="4">
    <source>
        <dbReference type="Proteomes" id="UP001430360"/>
    </source>
</evidence>
<dbReference type="Gene3D" id="1.10.530.40">
    <property type="match status" value="1"/>
</dbReference>
<comment type="caution">
    <text evidence="3">The sequence shown here is derived from an EMBL/GenBank/DDBJ whole genome shotgun (WGS) entry which is preliminary data.</text>
</comment>
<dbReference type="EMBL" id="JAJQKU010000002">
    <property type="protein sequence ID" value="MCD9097049.1"/>
    <property type="molecule type" value="Genomic_DNA"/>
</dbReference>
<reference evidence="3" key="1">
    <citation type="submission" date="2021-12" db="EMBL/GenBank/DDBJ databases">
        <authorList>
            <person name="Ulrich A."/>
        </authorList>
    </citation>
    <scope>NUCLEOTIDE SEQUENCE</scope>
    <source>
        <strain evidence="3">A1P009</strain>
    </source>
</reference>
<dbReference type="RefSeq" id="WP_232135988.1">
    <property type="nucleotide sequence ID" value="NZ_JAJQKU010000002.1"/>
</dbReference>
<reference evidence="3" key="2">
    <citation type="journal article" date="2022" name="Syst. Appl. Microbiol.">
        <title>Physiological and genomic characterisation of Luteimonas fraxinea sp. nov., a bacterial species associated with trees tolerant to ash dieback.</title>
        <authorList>
            <person name="Ulrich K."/>
            <person name="Becker R."/>
            <person name="Behrendt U."/>
            <person name="Kube M."/>
            <person name="Schneck V."/>
            <person name="Ulrich A."/>
        </authorList>
    </citation>
    <scope>NUCLEOTIDE SEQUENCE</scope>
    <source>
        <strain evidence="3">A1P009</strain>
    </source>
</reference>
<keyword evidence="1" id="KW-0929">Antimicrobial</keyword>
<dbReference type="InterPro" id="IPR023347">
    <property type="entry name" value="Lysozyme_dom_sf"/>
</dbReference>
<protein>
    <submittedName>
        <fullName evidence="3">Uncharacterized protein</fullName>
    </submittedName>
</protein>
<keyword evidence="2" id="KW-0081">Bacteriolytic enzyme</keyword>
<evidence type="ECO:0000256" key="1">
    <source>
        <dbReference type="ARBA" id="ARBA00022529"/>
    </source>
</evidence>
<dbReference type="Proteomes" id="UP001430360">
    <property type="component" value="Unassembled WGS sequence"/>
</dbReference>
<dbReference type="SUPFAM" id="SSF53955">
    <property type="entry name" value="Lysozyme-like"/>
    <property type="match status" value="1"/>
</dbReference>
<keyword evidence="4" id="KW-1185">Reference proteome</keyword>
<name>A0ABS8UDB0_9GAMM</name>
<organism evidence="3 4">
    <name type="scientific">Luteimonas fraxinea</name>
    <dbReference type="NCBI Taxonomy" id="2901869"/>
    <lineage>
        <taxon>Bacteria</taxon>
        <taxon>Pseudomonadati</taxon>
        <taxon>Pseudomonadota</taxon>
        <taxon>Gammaproteobacteria</taxon>
        <taxon>Lysobacterales</taxon>
        <taxon>Lysobacteraceae</taxon>
        <taxon>Luteimonas</taxon>
    </lineage>
</organism>
<accession>A0ABS8UDB0</accession>
<evidence type="ECO:0000313" key="3">
    <source>
        <dbReference type="EMBL" id="MCD9097049.1"/>
    </source>
</evidence>